<keyword evidence="4" id="KW-0378">Hydrolase</keyword>
<protein>
    <recommendedName>
        <fullName evidence="5">Cytosol aminopeptidase domain-containing protein</fullName>
    </recommendedName>
</protein>
<dbReference type="PRINTS" id="PR00481">
    <property type="entry name" value="LAMNOPPTDASE"/>
</dbReference>
<feature type="non-terminal residue" evidence="6">
    <location>
        <position position="268"/>
    </location>
</feature>
<reference evidence="6" key="1">
    <citation type="journal article" date="2014" name="Front. Microbiol.">
        <title>High frequency of phylogenetically diverse reductive dehalogenase-homologous genes in deep subseafloor sedimentary metagenomes.</title>
        <authorList>
            <person name="Kawai M."/>
            <person name="Futagami T."/>
            <person name="Toyoda A."/>
            <person name="Takaki Y."/>
            <person name="Nishi S."/>
            <person name="Hori S."/>
            <person name="Arai W."/>
            <person name="Tsubouchi T."/>
            <person name="Morono Y."/>
            <person name="Uchiyama I."/>
            <person name="Ito T."/>
            <person name="Fujiyama A."/>
            <person name="Inagaki F."/>
            <person name="Takami H."/>
        </authorList>
    </citation>
    <scope>NUCLEOTIDE SEQUENCE</scope>
    <source>
        <strain evidence="6">Expedition CK06-06</strain>
    </source>
</reference>
<dbReference type="InterPro" id="IPR011356">
    <property type="entry name" value="Leucine_aapep/pepB"/>
</dbReference>
<dbReference type="AlphaFoldDB" id="X0V2G9"/>
<dbReference type="GO" id="GO:0030145">
    <property type="term" value="F:manganese ion binding"/>
    <property type="evidence" value="ECO:0007669"/>
    <property type="project" value="InterPro"/>
</dbReference>
<dbReference type="SUPFAM" id="SSF52949">
    <property type="entry name" value="Macro domain-like"/>
    <property type="match status" value="1"/>
</dbReference>
<dbReference type="GO" id="GO:0005737">
    <property type="term" value="C:cytoplasm"/>
    <property type="evidence" value="ECO:0007669"/>
    <property type="project" value="InterPro"/>
</dbReference>
<dbReference type="PROSITE" id="PS00631">
    <property type="entry name" value="CYTOSOL_AP"/>
    <property type="match status" value="1"/>
</dbReference>
<dbReference type="InterPro" id="IPR043472">
    <property type="entry name" value="Macro_dom-like"/>
</dbReference>
<dbReference type="Gene3D" id="3.40.220.10">
    <property type="entry name" value="Leucine Aminopeptidase, subunit E, domain 1"/>
    <property type="match status" value="1"/>
</dbReference>
<dbReference type="PANTHER" id="PTHR11963:SF23">
    <property type="entry name" value="CYTOSOL AMINOPEPTIDASE"/>
    <property type="match status" value="1"/>
</dbReference>
<feature type="non-terminal residue" evidence="6">
    <location>
        <position position="1"/>
    </location>
</feature>
<name>X0V2G9_9ZZZZ</name>
<evidence type="ECO:0000313" key="6">
    <source>
        <dbReference type="EMBL" id="GAG12310.1"/>
    </source>
</evidence>
<evidence type="ECO:0000259" key="5">
    <source>
        <dbReference type="PROSITE" id="PS00631"/>
    </source>
</evidence>
<dbReference type="GO" id="GO:0070006">
    <property type="term" value="F:metalloaminopeptidase activity"/>
    <property type="evidence" value="ECO:0007669"/>
    <property type="project" value="InterPro"/>
</dbReference>
<sequence>RLLKKKGVDNIATIAQGAGVAGISLESAAQAVTEGALLGVYSFRKHITKEAEHGEIKQLIIVTADEANLPVVEQGCHRGRVLAEATNLARDMVNEPANYMTPSQMAETAKGLAQSYGLELNVLEREQMQELGMGALLGVTQGSQQPPKFIVLNYKGSDSGEIDVALVGKGITFDSGGISIKPSEGMGEMKGDMAGGAAVMAAISAIAQLKPQINVIAIVPATENLPSGSALKPGDILTAMNGKTIEIISTDAEGRLTLADALGYAKKL</sequence>
<keyword evidence="2" id="KW-0031">Aminopeptidase</keyword>
<dbReference type="CDD" id="cd00433">
    <property type="entry name" value="Peptidase_M17"/>
    <property type="match status" value="1"/>
</dbReference>
<evidence type="ECO:0000256" key="2">
    <source>
        <dbReference type="ARBA" id="ARBA00022438"/>
    </source>
</evidence>
<dbReference type="GO" id="GO:0006508">
    <property type="term" value="P:proteolysis"/>
    <property type="evidence" value="ECO:0007669"/>
    <property type="project" value="UniProtKB-KW"/>
</dbReference>
<evidence type="ECO:0000256" key="3">
    <source>
        <dbReference type="ARBA" id="ARBA00022670"/>
    </source>
</evidence>
<dbReference type="Pfam" id="PF00883">
    <property type="entry name" value="Peptidase_M17"/>
    <property type="match status" value="1"/>
</dbReference>
<dbReference type="PANTHER" id="PTHR11963">
    <property type="entry name" value="LEUCINE AMINOPEPTIDASE-RELATED"/>
    <property type="match status" value="1"/>
</dbReference>
<feature type="domain" description="Cytosol aminopeptidase" evidence="5">
    <location>
        <begin position="249"/>
        <end position="256"/>
    </location>
</feature>
<accession>X0V2G9</accession>
<comment type="similarity">
    <text evidence="1">Belongs to the peptidase M17 family.</text>
</comment>
<comment type="caution">
    <text evidence="6">The sequence shown here is derived from an EMBL/GenBank/DDBJ whole genome shotgun (WGS) entry which is preliminary data.</text>
</comment>
<dbReference type="Gene3D" id="3.40.630.10">
    <property type="entry name" value="Zn peptidases"/>
    <property type="match status" value="1"/>
</dbReference>
<evidence type="ECO:0000256" key="1">
    <source>
        <dbReference type="ARBA" id="ARBA00009528"/>
    </source>
</evidence>
<keyword evidence="3" id="KW-0645">Protease</keyword>
<dbReference type="InterPro" id="IPR000819">
    <property type="entry name" value="Peptidase_M17_C"/>
</dbReference>
<organism evidence="6">
    <name type="scientific">marine sediment metagenome</name>
    <dbReference type="NCBI Taxonomy" id="412755"/>
    <lineage>
        <taxon>unclassified sequences</taxon>
        <taxon>metagenomes</taxon>
        <taxon>ecological metagenomes</taxon>
    </lineage>
</organism>
<evidence type="ECO:0000256" key="4">
    <source>
        <dbReference type="ARBA" id="ARBA00022801"/>
    </source>
</evidence>
<dbReference type="EMBL" id="BARS01024837">
    <property type="protein sequence ID" value="GAG12310.1"/>
    <property type="molecule type" value="Genomic_DNA"/>
</dbReference>
<proteinExistence type="inferred from homology"/>
<dbReference type="SUPFAM" id="SSF53187">
    <property type="entry name" value="Zn-dependent exopeptidases"/>
    <property type="match status" value="1"/>
</dbReference>
<gene>
    <name evidence="6" type="ORF">S01H1_39365</name>
</gene>